<sequence length="533" mass="60899">MRAKAAALRYFPLYQHWGLSPLEDDSSSIYHARLLPAGSAQPMQKSLPDILFKQPGSARLDSLWQARNPLVLRELPRYVYACRHKGFFWTEDVKAFMEQATGLQLGVQNYAADTVYTLEYDHYDVALHHYNIFWARHYQEFRWNQQLARFEAPNLTVYPRSVVRQLLDQIVSQDSSAAFRAYTILIEQGIQVDRTYRKEAAMGFFANPSLPIFWDSFVASKQTLRAYLLPTGLPLTLPTALAAQSRQLLQPLSFGQRYRLENQLMQELSPQTVTAFELLMLDYQRNALAQESVGRILDVLYSRYWPTIIADKVLLALYLKKVRVYDELGIVGSCNDLAVKLSGLTGSARRTLLAVQDATSDADVRKAARTALRPHQRHESRRTFSLVRPGSRPTVTYNPDSLRHVLQQQGLIVYTGSQLDLARLDTALKYDAPLGFVGGHMPRTTTLEPLIRLLEATFRTDLGFGATFGDWRISGSPSVVHRARAWQAYLRQQGLIAKDNAPISFVQENTFYTRFKASRAKRRIKVFLYRLSH</sequence>
<protein>
    <submittedName>
        <fullName evidence="1">Uncharacterized protein</fullName>
    </submittedName>
</protein>
<accession>W8EYF5</accession>
<reference evidence="1 2" key="1">
    <citation type="submission" date="2014-01" db="EMBL/GenBank/DDBJ databases">
        <title>Complete genome sequence of ionizing-radiation resistance bacterium Hymenobacter swuensis DY53.</title>
        <authorList>
            <person name="Jung J.-H."/>
            <person name="Jeong S.-W."/>
            <person name="Joe M.-H."/>
            <person name="Cho y.-j."/>
            <person name="Kim M.-K."/>
            <person name="Lim S.-Y."/>
        </authorList>
    </citation>
    <scope>NUCLEOTIDE SEQUENCE [LARGE SCALE GENOMIC DNA]</scope>
    <source>
        <strain evidence="1 2">DY53</strain>
    </source>
</reference>
<dbReference type="PATRIC" id="fig|1227739.3.peg.1448"/>
<keyword evidence="2" id="KW-1185">Reference proteome</keyword>
<dbReference type="Proteomes" id="UP000019423">
    <property type="component" value="Chromosome"/>
</dbReference>
<gene>
    <name evidence="1" type="ORF">Hsw_1207</name>
</gene>
<dbReference type="AlphaFoldDB" id="W8EYF5"/>
<dbReference type="eggNOG" id="ENOG5033R4F">
    <property type="taxonomic scope" value="Bacteria"/>
</dbReference>
<evidence type="ECO:0000313" key="2">
    <source>
        <dbReference type="Proteomes" id="UP000019423"/>
    </source>
</evidence>
<organism evidence="1 2">
    <name type="scientific">Hymenobacter swuensis DY53</name>
    <dbReference type="NCBI Taxonomy" id="1227739"/>
    <lineage>
        <taxon>Bacteria</taxon>
        <taxon>Pseudomonadati</taxon>
        <taxon>Bacteroidota</taxon>
        <taxon>Cytophagia</taxon>
        <taxon>Cytophagales</taxon>
        <taxon>Hymenobacteraceae</taxon>
        <taxon>Hymenobacter</taxon>
    </lineage>
</organism>
<dbReference type="HOGENOM" id="CLU_510717_0_0_10"/>
<dbReference type="EMBL" id="CP007145">
    <property type="protein sequence ID" value="AHJ96802.1"/>
    <property type="molecule type" value="Genomic_DNA"/>
</dbReference>
<dbReference type="KEGG" id="hsw:Hsw_1207"/>
<evidence type="ECO:0000313" key="1">
    <source>
        <dbReference type="EMBL" id="AHJ96802.1"/>
    </source>
</evidence>
<proteinExistence type="predicted"/>
<name>W8EYF5_9BACT</name>